<evidence type="ECO:0000256" key="3">
    <source>
        <dbReference type="ARBA" id="ARBA00023098"/>
    </source>
</evidence>
<keyword evidence="3 4" id="KW-0443">Lipid metabolism</keyword>
<reference evidence="7 8" key="4">
    <citation type="journal article" date="2011" name="BMC Genomics">
        <title>RNA-Seq improves annotation of protein-coding genes in the cucumber genome.</title>
        <authorList>
            <person name="Li Z."/>
            <person name="Zhang Z."/>
            <person name="Yan P."/>
            <person name="Huang S."/>
            <person name="Fei Z."/>
            <person name="Lin K."/>
        </authorList>
    </citation>
    <scope>NUCLEOTIDE SEQUENCE [LARGE SCALE GENOMIC DNA]</scope>
    <source>
        <strain evidence="8">cv. 9930</strain>
    </source>
</reference>
<keyword evidence="2 4" id="KW-0444">Lipid biosynthesis</keyword>
<evidence type="ECO:0000313" key="7">
    <source>
        <dbReference type="EMBL" id="KGN46942.1"/>
    </source>
</evidence>
<gene>
    <name evidence="7" type="ORF">Csa_6G151790</name>
</gene>
<keyword evidence="4" id="KW-0560">Oxidoreductase</keyword>
<dbReference type="GO" id="GO:0102965">
    <property type="term" value="F:alcohol-forming long-chain fatty acyl-CoA reductase activity"/>
    <property type="evidence" value="ECO:0007669"/>
    <property type="project" value="UniProtKB-EC"/>
</dbReference>
<dbReference type="InterPro" id="IPR033640">
    <property type="entry name" value="FAR_C"/>
</dbReference>
<reference evidence="7 8" key="3">
    <citation type="journal article" date="2010" name="BMC Genomics">
        <title>Transcriptome sequencing and comparative analysis of cucumber flowers with different sex types.</title>
        <authorList>
            <person name="Guo S."/>
            <person name="Zheng Y."/>
            <person name="Joung J.G."/>
            <person name="Liu S."/>
            <person name="Zhang Z."/>
            <person name="Crasta O.R."/>
            <person name="Sobral B.W."/>
            <person name="Xu Y."/>
            <person name="Huang S."/>
            <person name="Fei Z."/>
        </authorList>
    </citation>
    <scope>NUCLEOTIDE SEQUENCE [LARGE SCALE GENOMIC DNA]</scope>
    <source>
        <strain evidence="8">cv. 9930</strain>
    </source>
</reference>
<evidence type="ECO:0000259" key="6">
    <source>
        <dbReference type="Pfam" id="PF07993"/>
    </source>
</evidence>
<feature type="domain" description="Thioester reductase (TE)" evidence="6">
    <location>
        <begin position="34"/>
        <end position="270"/>
    </location>
</feature>
<dbReference type="GO" id="GO:0010345">
    <property type="term" value="P:suberin biosynthetic process"/>
    <property type="evidence" value="ECO:0000318"/>
    <property type="project" value="GO_Central"/>
</dbReference>
<dbReference type="Gramene" id="KGN46942">
    <property type="protein sequence ID" value="KGN46942"/>
    <property type="gene ID" value="Csa_6G151790"/>
</dbReference>
<accession>A0A0A0KEW2</accession>
<reference evidence="7 8" key="2">
    <citation type="journal article" date="2009" name="PLoS ONE">
        <title>An integrated genetic and cytogenetic map of the cucumber genome.</title>
        <authorList>
            <person name="Ren Y."/>
            <person name="Zhang Z."/>
            <person name="Liu J."/>
            <person name="Staub J.E."/>
            <person name="Han Y."/>
            <person name="Cheng Z."/>
            <person name="Li X."/>
            <person name="Lu J."/>
            <person name="Miao H."/>
            <person name="Kang H."/>
            <person name="Xie B."/>
            <person name="Gu X."/>
            <person name="Wang X."/>
            <person name="Du Y."/>
            <person name="Jin W."/>
            <person name="Huang S."/>
        </authorList>
    </citation>
    <scope>NUCLEOTIDE SEQUENCE [LARGE SCALE GENOMIC DNA]</scope>
    <source>
        <strain evidence="8">cv. 9930</strain>
    </source>
</reference>
<evidence type="ECO:0000313" key="8">
    <source>
        <dbReference type="Proteomes" id="UP000029981"/>
    </source>
</evidence>
<evidence type="ECO:0000259" key="5">
    <source>
        <dbReference type="Pfam" id="PF03015"/>
    </source>
</evidence>
<dbReference type="Pfam" id="PF07993">
    <property type="entry name" value="NAD_binding_4"/>
    <property type="match status" value="1"/>
</dbReference>
<dbReference type="CDD" id="cd09071">
    <property type="entry name" value="FAR_C"/>
    <property type="match status" value="1"/>
</dbReference>
<dbReference type="SUPFAM" id="SSF51735">
    <property type="entry name" value="NAD(P)-binding Rossmann-fold domains"/>
    <property type="match status" value="1"/>
</dbReference>
<dbReference type="STRING" id="3659.A0A0A0KEW2"/>
<dbReference type="AlphaFoldDB" id="A0A0A0KEW2"/>
<protein>
    <recommendedName>
        <fullName evidence="4">Fatty acyl-CoA reductase</fullName>
        <ecNumber evidence="4">1.2.1.84</ecNumber>
    </recommendedName>
</protein>
<dbReference type="EC" id="1.2.1.84" evidence="4"/>
<dbReference type="Pfam" id="PF03015">
    <property type="entry name" value="Sterile"/>
    <property type="match status" value="1"/>
</dbReference>
<dbReference type="OMA" id="ALDWDSY"/>
<evidence type="ECO:0000256" key="1">
    <source>
        <dbReference type="ARBA" id="ARBA00005928"/>
    </source>
</evidence>
<evidence type="ECO:0000256" key="4">
    <source>
        <dbReference type="RuleBase" id="RU363097"/>
    </source>
</evidence>
<dbReference type="GO" id="GO:0080019">
    <property type="term" value="F:alcohol-forming very long-chain fatty acyl-CoA reductase activity"/>
    <property type="evidence" value="ECO:0000318"/>
    <property type="project" value="GO_Central"/>
</dbReference>
<dbReference type="InterPro" id="IPR036291">
    <property type="entry name" value="NAD(P)-bd_dom_sf"/>
</dbReference>
<keyword evidence="8" id="KW-1185">Reference proteome</keyword>
<dbReference type="InterPro" id="IPR013120">
    <property type="entry name" value="FAR_NAD-bd"/>
</dbReference>
<evidence type="ECO:0000256" key="2">
    <source>
        <dbReference type="ARBA" id="ARBA00022516"/>
    </source>
</evidence>
<dbReference type="InterPro" id="IPR026055">
    <property type="entry name" value="FAR"/>
</dbReference>
<sequence>MKLRSHNGFITRLWRRMYLIRVLKEKWGGNINGLISEKIYLVIGNITSPNLGLKDSYLLREMKDQIEIIVNLAATTKFDERYVVAFGTNTLGAKHLLNFAKQCSKLEVVVHVSTAYVSGEKEGIIEEIPYKMGESLNGTIGLNIEEEQKLVEETLNKLISKGATQQTISLTMKQLGLQRAKLYGWPNAYVFTKAMGEMIINDLKDHIPLVIIRPAIITSTYRQPFPGWMEGMRIIDTIAIGYGKGTITFLPFGFHSIFDAIPADMVVNAMIMTMIVHAREGKPCHVIYHVGSSRRNGIKYGDLTGFLEKYFVEKPWINRDGKAIKVRKTKIFNNMVTFGRYMAIRYSFLLKGLKVSNIMLCHWFQEKYDQHKKKYNHMMRLVQLYRPYLFFKATFDDTNTERLRRTTRNLDLEETFYFDPTVINWKDYFFDIHIPGLVKYVIK</sequence>
<dbReference type="EMBL" id="CM002927">
    <property type="protein sequence ID" value="KGN46942.1"/>
    <property type="molecule type" value="Genomic_DNA"/>
</dbReference>
<dbReference type="PANTHER" id="PTHR11011">
    <property type="entry name" value="MALE STERILITY PROTEIN 2-RELATED"/>
    <property type="match status" value="1"/>
</dbReference>
<comment type="catalytic activity">
    <reaction evidence="4">
        <text>a long-chain fatty acyl-CoA + 2 NADPH + 2 H(+) = a long-chain primary fatty alcohol + 2 NADP(+) + CoA</text>
        <dbReference type="Rhea" id="RHEA:52716"/>
        <dbReference type="ChEBI" id="CHEBI:15378"/>
        <dbReference type="ChEBI" id="CHEBI:57287"/>
        <dbReference type="ChEBI" id="CHEBI:57783"/>
        <dbReference type="ChEBI" id="CHEBI:58349"/>
        <dbReference type="ChEBI" id="CHEBI:77396"/>
        <dbReference type="ChEBI" id="CHEBI:83139"/>
        <dbReference type="EC" id="1.2.1.84"/>
    </reaction>
</comment>
<dbReference type="Proteomes" id="UP000029981">
    <property type="component" value="Chromosome 6"/>
</dbReference>
<name>A0A0A0KEW2_CUCSA</name>
<dbReference type="PANTHER" id="PTHR11011:SF99">
    <property type="entry name" value="FATTY ACYL-COA REDUCTASE 3"/>
    <property type="match status" value="1"/>
</dbReference>
<organism evidence="7 8">
    <name type="scientific">Cucumis sativus</name>
    <name type="common">Cucumber</name>
    <dbReference type="NCBI Taxonomy" id="3659"/>
    <lineage>
        <taxon>Eukaryota</taxon>
        <taxon>Viridiplantae</taxon>
        <taxon>Streptophyta</taxon>
        <taxon>Embryophyta</taxon>
        <taxon>Tracheophyta</taxon>
        <taxon>Spermatophyta</taxon>
        <taxon>Magnoliopsida</taxon>
        <taxon>eudicotyledons</taxon>
        <taxon>Gunneridae</taxon>
        <taxon>Pentapetalae</taxon>
        <taxon>rosids</taxon>
        <taxon>fabids</taxon>
        <taxon>Cucurbitales</taxon>
        <taxon>Cucurbitaceae</taxon>
        <taxon>Benincaseae</taxon>
        <taxon>Cucumis</taxon>
    </lineage>
</organism>
<dbReference type="Gene3D" id="3.40.50.720">
    <property type="entry name" value="NAD(P)-binding Rossmann-like Domain"/>
    <property type="match status" value="1"/>
</dbReference>
<feature type="domain" description="Fatty acyl-CoA reductase C-terminal" evidence="5">
    <location>
        <begin position="365"/>
        <end position="443"/>
    </location>
</feature>
<dbReference type="CDD" id="cd05236">
    <property type="entry name" value="FAR-N_SDR_e"/>
    <property type="match status" value="1"/>
</dbReference>
<proteinExistence type="inferred from homology"/>
<comment type="function">
    <text evidence="4">Catalyzes the reduction of fatty acyl-CoA to fatty alcohols.</text>
</comment>
<comment type="similarity">
    <text evidence="1 4">Belongs to the fatty acyl-CoA reductase family.</text>
</comment>
<dbReference type="GO" id="GO:0035336">
    <property type="term" value="P:long-chain fatty-acyl-CoA metabolic process"/>
    <property type="evidence" value="ECO:0000318"/>
    <property type="project" value="GO_Central"/>
</dbReference>
<dbReference type="OrthoDB" id="429813at2759"/>
<reference evidence="7 8" key="1">
    <citation type="journal article" date="2009" name="Nat. Genet.">
        <title>The genome of the cucumber, Cucumis sativus L.</title>
        <authorList>
            <person name="Huang S."/>
            <person name="Li R."/>
            <person name="Zhang Z."/>
            <person name="Li L."/>
            <person name="Gu X."/>
            <person name="Fan W."/>
            <person name="Lucas W.J."/>
            <person name="Wang X."/>
            <person name="Xie B."/>
            <person name="Ni P."/>
            <person name="Ren Y."/>
            <person name="Zhu H."/>
            <person name="Li J."/>
            <person name="Lin K."/>
            <person name="Jin W."/>
            <person name="Fei Z."/>
            <person name="Li G."/>
            <person name="Staub J."/>
            <person name="Kilian A."/>
            <person name="van der Vossen E.A."/>
            <person name="Wu Y."/>
            <person name="Guo J."/>
            <person name="He J."/>
            <person name="Jia Z."/>
            <person name="Ren Y."/>
            <person name="Tian G."/>
            <person name="Lu Y."/>
            <person name="Ruan J."/>
            <person name="Qian W."/>
            <person name="Wang M."/>
            <person name="Huang Q."/>
            <person name="Li B."/>
            <person name="Xuan Z."/>
            <person name="Cao J."/>
            <person name="Asan"/>
            <person name="Wu Z."/>
            <person name="Zhang J."/>
            <person name="Cai Q."/>
            <person name="Bai Y."/>
            <person name="Zhao B."/>
            <person name="Han Y."/>
            <person name="Li Y."/>
            <person name="Li X."/>
            <person name="Wang S."/>
            <person name="Shi Q."/>
            <person name="Liu S."/>
            <person name="Cho W.K."/>
            <person name="Kim J.Y."/>
            <person name="Xu Y."/>
            <person name="Heller-Uszynska K."/>
            <person name="Miao H."/>
            <person name="Cheng Z."/>
            <person name="Zhang S."/>
            <person name="Wu J."/>
            <person name="Yang Y."/>
            <person name="Kang H."/>
            <person name="Li M."/>
            <person name="Liang H."/>
            <person name="Ren X."/>
            <person name="Shi Z."/>
            <person name="Wen M."/>
            <person name="Jian M."/>
            <person name="Yang H."/>
            <person name="Zhang G."/>
            <person name="Yang Z."/>
            <person name="Chen R."/>
            <person name="Liu S."/>
            <person name="Li J."/>
            <person name="Ma L."/>
            <person name="Liu H."/>
            <person name="Zhou Y."/>
            <person name="Zhao J."/>
            <person name="Fang X."/>
            <person name="Li G."/>
            <person name="Fang L."/>
            <person name="Li Y."/>
            <person name="Liu D."/>
            <person name="Zheng H."/>
            <person name="Zhang Y."/>
            <person name="Qin N."/>
            <person name="Li Z."/>
            <person name="Yang G."/>
            <person name="Yang S."/>
            <person name="Bolund L."/>
            <person name="Kristiansen K."/>
            <person name="Zheng H."/>
            <person name="Li S."/>
            <person name="Zhang X."/>
            <person name="Yang H."/>
            <person name="Wang J."/>
            <person name="Sun R."/>
            <person name="Zhang B."/>
            <person name="Jiang S."/>
            <person name="Wang J."/>
            <person name="Du Y."/>
            <person name="Li S."/>
        </authorList>
    </citation>
    <scope>NUCLEOTIDE SEQUENCE [LARGE SCALE GENOMIC DNA]</scope>
    <source>
        <strain evidence="8">cv. 9930</strain>
    </source>
</reference>
<keyword evidence="4" id="KW-0521">NADP</keyword>